<dbReference type="EMBL" id="JARBHB010000005">
    <property type="protein sequence ID" value="KAJ8882429.1"/>
    <property type="molecule type" value="Genomic_DNA"/>
</dbReference>
<dbReference type="Proteomes" id="UP001159363">
    <property type="component" value="Chromosome 4"/>
</dbReference>
<evidence type="ECO:0000313" key="2">
    <source>
        <dbReference type="Proteomes" id="UP001159363"/>
    </source>
</evidence>
<proteinExistence type="predicted"/>
<sequence length="76" mass="8599">MVSSGSMEMLLTKIQVSHLLEVRSCHKLSTLLVECEKTQRQKVRLATELLSHTTATAIRKYSKQEEGPATEISLIW</sequence>
<keyword evidence="2" id="KW-1185">Reference proteome</keyword>
<accession>A0ABQ9HDU6</accession>
<reference evidence="1 2" key="1">
    <citation type="submission" date="2023-02" db="EMBL/GenBank/DDBJ databases">
        <title>LHISI_Scaffold_Assembly.</title>
        <authorList>
            <person name="Stuart O.P."/>
            <person name="Cleave R."/>
            <person name="Magrath M.J.L."/>
            <person name="Mikheyev A.S."/>
        </authorList>
    </citation>
    <scope>NUCLEOTIDE SEQUENCE [LARGE SCALE GENOMIC DNA]</scope>
    <source>
        <strain evidence="1">Daus_M_001</strain>
        <tissue evidence="1">Leg muscle</tissue>
    </source>
</reference>
<name>A0ABQ9HDU6_9NEOP</name>
<gene>
    <name evidence="1" type="ORF">PR048_014237</name>
</gene>
<evidence type="ECO:0000313" key="1">
    <source>
        <dbReference type="EMBL" id="KAJ8882429.1"/>
    </source>
</evidence>
<comment type="caution">
    <text evidence="1">The sequence shown here is derived from an EMBL/GenBank/DDBJ whole genome shotgun (WGS) entry which is preliminary data.</text>
</comment>
<organism evidence="1 2">
    <name type="scientific">Dryococelus australis</name>
    <dbReference type="NCBI Taxonomy" id="614101"/>
    <lineage>
        <taxon>Eukaryota</taxon>
        <taxon>Metazoa</taxon>
        <taxon>Ecdysozoa</taxon>
        <taxon>Arthropoda</taxon>
        <taxon>Hexapoda</taxon>
        <taxon>Insecta</taxon>
        <taxon>Pterygota</taxon>
        <taxon>Neoptera</taxon>
        <taxon>Polyneoptera</taxon>
        <taxon>Phasmatodea</taxon>
        <taxon>Verophasmatodea</taxon>
        <taxon>Anareolatae</taxon>
        <taxon>Phasmatidae</taxon>
        <taxon>Eurycanthinae</taxon>
        <taxon>Dryococelus</taxon>
    </lineage>
</organism>
<protein>
    <submittedName>
        <fullName evidence="1">Uncharacterized protein</fullName>
    </submittedName>
</protein>